<dbReference type="OrthoDB" id="4044070at2"/>
<name>A0A387H4B9_9ACTN</name>
<reference evidence="1 2" key="1">
    <citation type="submission" date="2018-10" db="EMBL/GenBank/DDBJ databases">
        <title>Relationship between Morphology and Antimicrobial Activity in Streptomyces.</title>
        <authorList>
            <person name="Kang H.J."/>
            <person name="Kim S.B."/>
        </authorList>
    </citation>
    <scope>NUCLEOTIDE SEQUENCE [LARGE SCALE GENOMIC DNA]</scope>
    <source>
        <strain evidence="1 2">BH38</strain>
    </source>
</reference>
<accession>A0A387H4B9</accession>
<dbReference type="Proteomes" id="UP000271554">
    <property type="component" value="Chromosome"/>
</dbReference>
<dbReference type="RefSeq" id="WP_120719534.1">
    <property type="nucleotide sequence ID" value="NZ_CP032698.1"/>
</dbReference>
<sequence>MALQISYRGGRLGEDLDITVYWFPREPDRPAHYVSDILGAWRVSIPRDVDASGTPQEIVSWNDAAASFVQRIAAEDRELAKAERAIGRWGLLVTRRRAQLRYDDARTSFLEAVRSAAAAYQPVRDVIEARLAEREAHAREAARRAYQGKERQWRDEAARFREWERRQEVADRPLPGGLSPREMAASGDAPVNWPAEVRSLVGDTSSWWTSVRASERNRRANAQAVRKVTEAINGVAAALEETGRPGISTIRGRPSEVLCGWWIHFDWSGLPDTTRLRTPPANVPAVGLEDKDWHYQLYLPSSRVFAVYRSGEFGLADEHGSKIPSGGYGTTYTWFKRTIDQFAEELFRNRVIIFRPPGHDGHRSYPMTDHADPDVYEPYVEAVAEQTAAHFHALLPNRP</sequence>
<dbReference type="AlphaFoldDB" id="A0A387H4B9"/>
<gene>
    <name evidence="1" type="ORF">DWB77_00311</name>
</gene>
<evidence type="ECO:0000313" key="1">
    <source>
        <dbReference type="EMBL" id="AYG78204.1"/>
    </source>
</evidence>
<dbReference type="EMBL" id="CP032698">
    <property type="protein sequence ID" value="AYG78204.1"/>
    <property type="molecule type" value="Genomic_DNA"/>
</dbReference>
<protein>
    <submittedName>
        <fullName evidence="1">Uncharacterized protein</fullName>
    </submittedName>
</protein>
<keyword evidence="2" id="KW-1185">Reference proteome</keyword>
<dbReference type="KEGG" id="shun:DWB77_00311"/>
<proteinExistence type="predicted"/>
<evidence type="ECO:0000313" key="2">
    <source>
        <dbReference type="Proteomes" id="UP000271554"/>
    </source>
</evidence>
<organism evidence="1 2">
    <name type="scientific">Streptomyces hundungensis</name>
    <dbReference type="NCBI Taxonomy" id="1077946"/>
    <lineage>
        <taxon>Bacteria</taxon>
        <taxon>Bacillati</taxon>
        <taxon>Actinomycetota</taxon>
        <taxon>Actinomycetes</taxon>
        <taxon>Kitasatosporales</taxon>
        <taxon>Streptomycetaceae</taxon>
        <taxon>Streptomyces</taxon>
    </lineage>
</organism>